<dbReference type="InterPro" id="IPR001114">
    <property type="entry name" value="Adenylosuccinate_synthetase"/>
</dbReference>
<organism evidence="1">
    <name type="scientific">marine metagenome</name>
    <dbReference type="NCBI Taxonomy" id="408172"/>
    <lineage>
        <taxon>unclassified sequences</taxon>
        <taxon>metagenomes</taxon>
        <taxon>ecological metagenomes</taxon>
    </lineage>
</organism>
<gene>
    <name evidence="1" type="ORF">METZ01_LOCUS313405</name>
</gene>
<dbReference type="GO" id="GO:0005737">
    <property type="term" value="C:cytoplasm"/>
    <property type="evidence" value="ECO:0007669"/>
    <property type="project" value="TreeGrafter"/>
</dbReference>
<dbReference type="GO" id="GO:0000166">
    <property type="term" value="F:nucleotide binding"/>
    <property type="evidence" value="ECO:0007669"/>
    <property type="project" value="InterPro"/>
</dbReference>
<dbReference type="GO" id="GO:0004019">
    <property type="term" value="F:adenylosuccinate synthase activity"/>
    <property type="evidence" value="ECO:0007669"/>
    <property type="project" value="InterPro"/>
</dbReference>
<evidence type="ECO:0000313" key="1">
    <source>
        <dbReference type="EMBL" id="SVC60551.1"/>
    </source>
</evidence>
<dbReference type="GO" id="GO:0046040">
    <property type="term" value="P:IMP metabolic process"/>
    <property type="evidence" value="ECO:0007669"/>
    <property type="project" value="TreeGrafter"/>
</dbReference>
<reference evidence="1" key="1">
    <citation type="submission" date="2018-05" db="EMBL/GenBank/DDBJ databases">
        <authorList>
            <person name="Lanie J.A."/>
            <person name="Ng W.-L."/>
            <person name="Kazmierczak K.M."/>
            <person name="Andrzejewski T.M."/>
            <person name="Davidsen T.M."/>
            <person name="Wayne K.J."/>
            <person name="Tettelin H."/>
            <person name="Glass J.I."/>
            <person name="Rusch D."/>
            <person name="Podicherti R."/>
            <person name="Tsui H.-C.T."/>
            <person name="Winkler M.E."/>
        </authorList>
    </citation>
    <scope>NUCLEOTIDE SEQUENCE</scope>
</reference>
<protein>
    <recommendedName>
        <fullName evidence="2">Adenylosuccinate synthase</fullName>
    </recommendedName>
</protein>
<dbReference type="SMART" id="SM00788">
    <property type="entry name" value="Adenylsucc_synt"/>
    <property type="match status" value="1"/>
</dbReference>
<dbReference type="HAMAP" id="MF_00011">
    <property type="entry name" value="Adenylosucc_synth"/>
    <property type="match status" value="1"/>
</dbReference>
<accession>A0A382NLT3</accession>
<dbReference type="GO" id="GO:0044208">
    <property type="term" value="P:'de novo' AMP biosynthetic process"/>
    <property type="evidence" value="ECO:0007669"/>
    <property type="project" value="TreeGrafter"/>
</dbReference>
<dbReference type="PANTHER" id="PTHR11846:SF0">
    <property type="entry name" value="ADENYLOSUCCINATE SYNTHETASE"/>
    <property type="match status" value="1"/>
</dbReference>
<dbReference type="Pfam" id="PF00709">
    <property type="entry name" value="Adenylsucc_synt"/>
    <property type="match status" value="1"/>
</dbReference>
<dbReference type="InterPro" id="IPR042111">
    <property type="entry name" value="Adenylosuccinate_synth_dom3"/>
</dbReference>
<dbReference type="SUPFAM" id="SSF52540">
    <property type="entry name" value="P-loop containing nucleoside triphosphate hydrolases"/>
    <property type="match status" value="1"/>
</dbReference>
<dbReference type="PANTHER" id="PTHR11846">
    <property type="entry name" value="ADENYLOSUCCINATE SYNTHETASE"/>
    <property type="match status" value="1"/>
</dbReference>
<dbReference type="EMBL" id="UINC01100467">
    <property type="protein sequence ID" value="SVC60551.1"/>
    <property type="molecule type" value="Genomic_DNA"/>
</dbReference>
<dbReference type="Gene3D" id="3.90.170.10">
    <property type="entry name" value="Adenylosuccinate Synthetase, subunit A, domain 3"/>
    <property type="match status" value="1"/>
</dbReference>
<sequence>VNGLTEIALTKLDILSDNGDLSVCTAYNIDGQLEQEMPASLHRFRSAEPVYQTLPGWGQLSDDMTEKGYESLPENLRNYVKFIEDQVSCPVSIISIGPERSQTIIR</sequence>
<feature type="non-terminal residue" evidence="1">
    <location>
        <position position="1"/>
    </location>
</feature>
<proteinExistence type="inferred from homology"/>
<dbReference type="AlphaFoldDB" id="A0A382NLT3"/>
<evidence type="ECO:0008006" key="2">
    <source>
        <dbReference type="Google" id="ProtNLM"/>
    </source>
</evidence>
<name>A0A382NLT3_9ZZZZ</name>
<dbReference type="InterPro" id="IPR027417">
    <property type="entry name" value="P-loop_NTPase"/>
</dbReference>